<reference evidence="2 3" key="1">
    <citation type="submission" date="2021-04" db="EMBL/GenBank/DDBJ databases">
        <authorList>
            <person name="De Guttry C."/>
            <person name="Zahm M."/>
            <person name="Klopp C."/>
            <person name="Cabau C."/>
            <person name="Louis A."/>
            <person name="Berthelot C."/>
            <person name="Parey E."/>
            <person name="Roest Crollius H."/>
            <person name="Montfort J."/>
            <person name="Robinson-Rechavi M."/>
            <person name="Bucao C."/>
            <person name="Bouchez O."/>
            <person name="Gislard M."/>
            <person name="Lluch J."/>
            <person name="Milhes M."/>
            <person name="Lampietro C."/>
            <person name="Lopez Roques C."/>
            <person name="Donnadieu C."/>
            <person name="Braasch I."/>
            <person name="Desvignes T."/>
            <person name="Postlethwait J."/>
            <person name="Bobe J."/>
            <person name="Wedekind C."/>
            <person name="Guiguen Y."/>
        </authorList>
    </citation>
    <scope>NUCLEOTIDE SEQUENCE [LARGE SCALE GENOMIC DNA]</scope>
    <source>
        <strain evidence="2">Cs_M1</strain>
        <tissue evidence="2">Blood</tissue>
    </source>
</reference>
<evidence type="ECO:0000256" key="1">
    <source>
        <dbReference type="SAM" id="MobiDB-lite"/>
    </source>
</evidence>
<name>A0AAN8L0P4_9TELE</name>
<evidence type="ECO:0000313" key="2">
    <source>
        <dbReference type="EMBL" id="KAK6298784.1"/>
    </source>
</evidence>
<accession>A0AAN8L0P4</accession>
<dbReference type="EMBL" id="JAGTTL010000029">
    <property type="protein sequence ID" value="KAK6298784.1"/>
    <property type="molecule type" value="Genomic_DNA"/>
</dbReference>
<proteinExistence type="predicted"/>
<evidence type="ECO:0000313" key="3">
    <source>
        <dbReference type="Proteomes" id="UP001356427"/>
    </source>
</evidence>
<dbReference type="Proteomes" id="UP001356427">
    <property type="component" value="Unassembled WGS sequence"/>
</dbReference>
<feature type="region of interest" description="Disordered" evidence="1">
    <location>
        <begin position="65"/>
        <end position="91"/>
    </location>
</feature>
<sequence>MWTVSRGGSGKLYVSYLGELTSEAGIELQSDEPPQGLRLPLPPCLLLEEDQEPLECHTLTEPKKRKGWVAEGKEEETSEIVNSTQSSNNRGDECSNLFCPTLRDFELQLLGVFLAQERRRQDQLRAELNNLQLGSCSGA</sequence>
<gene>
    <name evidence="2" type="ORF">J4Q44_G00302940</name>
</gene>
<feature type="compositionally biased region" description="Polar residues" evidence="1">
    <location>
        <begin position="79"/>
        <end position="89"/>
    </location>
</feature>
<keyword evidence="3" id="KW-1185">Reference proteome</keyword>
<dbReference type="AlphaFoldDB" id="A0AAN8L0P4"/>
<protein>
    <submittedName>
        <fullName evidence="2">Uncharacterized protein</fullName>
    </submittedName>
</protein>
<organism evidence="2 3">
    <name type="scientific">Coregonus suidteri</name>
    <dbReference type="NCBI Taxonomy" id="861788"/>
    <lineage>
        <taxon>Eukaryota</taxon>
        <taxon>Metazoa</taxon>
        <taxon>Chordata</taxon>
        <taxon>Craniata</taxon>
        <taxon>Vertebrata</taxon>
        <taxon>Euteleostomi</taxon>
        <taxon>Actinopterygii</taxon>
        <taxon>Neopterygii</taxon>
        <taxon>Teleostei</taxon>
        <taxon>Protacanthopterygii</taxon>
        <taxon>Salmoniformes</taxon>
        <taxon>Salmonidae</taxon>
        <taxon>Coregoninae</taxon>
        <taxon>Coregonus</taxon>
    </lineage>
</organism>
<comment type="caution">
    <text evidence="2">The sequence shown here is derived from an EMBL/GenBank/DDBJ whole genome shotgun (WGS) entry which is preliminary data.</text>
</comment>